<keyword evidence="9" id="KW-1185">Reference proteome</keyword>
<evidence type="ECO:0000256" key="6">
    <source>
        <dbReference type="PIRSR" id="PIRSR016020-1"/>
    </source>
</evidence>
<evidence type="ECO:0000313" key="8">
    <source>
        <dbReference type="EMBL" id="KAG7099226.1"/>
    </source>
</evidence>
<dbReference type="InterPro" id="IPR011013">
    <property type="entry name" value="Gal_mutarotase_sf_dom"/>
</dbReference>
<accession>A0A9P7V2S7</accession>
<evidence type="ECO:0000256" key="3">
    <source>
        <dbReference type="ARBA" id="ARBA00012083"/>
    </source>
</evidence>
<dbReference type="InterPro" id="IPR025532">
    <property type="entry name" value="G6P_1-epimerase"/>
</dbReference>
<comment type="caution">
    <text evidence="8">The sequence shown here is derived from an EMBL/GenBank/DDBJ whole genome shotgun (WGS) entry which is preliminary data.</text>
</comment>
<evidence type="ECO:0000256" key="4">
    <source>
        <dbReference type="ARBA" id="ARBA00023235"/>
    </source>
</evidence>
<feature type="active site" evidence="6">
    <location>
        <position position="161"/>
    </location>
</feature>
<dbReference type="CDD" id="cd09020">
    <property type="entry name" value="D-hex-6-P-epi_like"/>
    <property type="match status" value="1"/>
</dbReference>
<evidence type="ECO:0000256" key="5">
    <source>
        <dbReference type="PIRNR" id="PIRNR016020"/>
    </source>
</evidence>
<dbReference type="KEGG" id="more:E1B28_001092"/>
<gene>
    <name evidence="8" type="ORF">E1B28_001092</name>
</gene>
<keyword evidence="4 5" id="KW-0413">Isomerase</keyword>
<organism evidence="8 9">
    <name type="scientific">Marasmius oreades</name>
    <name type="common">fairy-ring Marasmius</name>
    <dbReference type="NCBI Taxonomy" id="181124"/>
    <lineage>
        <taxon>Eukaryota</taxon>
        <taxon>Fungi</taxon>
        <taxon>Dikarya</taxon>
        <taxon>Basidiomycota</taxon>
        <taxon>Agaricomycotina</taxon>
        <taxon>Agaricomycetes</taxon>
        <taxon>Agaricomycetidae</taxon>
        <taxon>Agaricales</taxon>
        <taxon>Marasmiineae</taxon>
        <taxon>Marasmiaceae</taxon>
        <taxon>Marasmius</taxon>
    </lineage>
</organism>
<dbReference type="Gene3D" id="2.70.98.10">
    <property type="match status" value="1"/>
</dbReference>
<dbReference type="EC" id="5.1.3.15" evidence="3 5"/>
<dbReference type="AlphaFoldDB" id="A0A9P7V2S7"/>
<dbReference type="Proteomes" id="UP001049176">
    <property type="component" value="Chromosome 1"/>
</dbReference>
<dbReference type="SUPFAM" id="SSF74650">
    <property type="entry name" value="Galactose mutarotase-like"/>
    <property type="match status" value="1"/>
</dbReference>
<evidence type="ECO:0000256" key="2">
    <source>
        <dbReference type="ARBA" id="ARBA00005866"/>
    </source>
</evidence>
<dbReference type="RefSeq" id="XP_043015696.1">
    <property type="nucleotide sequence ID" value="XM_043146991.1"/>
</dbReference>
<protein>
    <recommendedName>
        <fullName evidence="3 5">Glucose-6-phosphate 1-epimerase</fullName>
        <ecNumber evidence="3 5">5.1.3.15</ecNumber>
    </recommendedName>
</protein>
<dbReference type="PANTHER" id="PTHR11122">
    <property type="entry name" value="APOSPORY-ASSOCIATED PROTEIN C-RELATED"/>
    <property type="match status" value="1"/>
</dbReference>
<dbReference type="GO" id="GO:0005975">
    <property type="term" value="P:carbohydrate metabolic process"/>
    <property type="evidence" value="ECO:0007669"/>
    <property type="project" value="InterPro"/>
</dbReference>
<dbReference type="Pfam" id="PF01263">
    <property type="entry name" value="Aldose_epim"/>
    <property type="match status" value="1"/>
</dbReference>
<evidence type="ECO:0000313" key="9">
    <source>
        <dbReference type="Proteomes" id="UP001049176"/>
    </source>
</evidence>
<dbReference type="PANTHER" id="PTHR11122:SF13">
    <property type="entry name" value="GLUCOSE-6-PHOSPHATE 1-EPIMERASE"/>
    <property type="match status" value="1"/>
</dbReference>
<dbReference type="InterPro" id="IPR008183">
    <property type="entry name" value="Aldose_1/G6P_1-epimerase"/>
</dbReference>
<feature type="active site" evidence="6">
    <location>
        <position position="264"/>
    </location>
</feature>
<feature type="binding site" evidence="7">
    <location>
        <position position="89"/>
    </location>
    <ligand>
        <name>substrate</name>
    </ligand>
</feature>
<comment type="catalytic activity">
    <reaction evidence="1">
        <text>alpha-D-glucose 6-phosphate = beta-D-glucose 6-phosphate</text>
        <dbReference type="Rhea" id="RHEA:16249"/>
        <dbReference type="ChEBI" id="CHEBI:58225"/>
        <dbReference type="ChEBI" id="CHEBI:58247"/>
        <dbReference type="EC" id="5.1.3.15"/>
    </reaction>
</comment>
<dbReference type="PIRSF" id="PIRSF016020">
    <property type="entry name" value="PHexose_mutarotase"/>
    <property type="match status" value="1"/>
</dbReference>
<proteinExistence type="inferred from homology"/>
<comment type="function">
    <text evidence="5">Catalyzes the interconversion between the alpha and beta anomers from at least three hexose 6-phosphate sugars (Glc6P, Gal6P, and Man6P).</text>
</comment>
<sequence>MPVQDLNDKLILKHPKGASAEVLLYGATVTSWKTGGNSNPEPLERLFLSSKAVLDGSKAVRGGIPVVFPCFGAPTHPDHKNLSQHGFARSELWKWDGVVMDNEAGVSVRLVLEPSQKISAIYPKPFRLSYVVTLAEHQLSTDLHVTNTSFSEQFEFQALFHNYIRAPSDSLFVTPLQGLQYKDKTDDSLQGLKTEGRSGVDVKKFTDSVYTNASQSYTVTWPGGEISIRSQNLKDVVIWNPQAEAGGKMGDMEEGGWERFVCVEPGYVDGFENVAAGSTWSGGQVLTIN</sequence>
<evidence type="ECO:0000256" key="1">
    <source>
        <dbReference type="ARBA" id="ARBA00001096"/>
    </source>
</evidence>
<feature type="binding site" evidence="7">
    <location>
        <position position="61"/>
    </location>
    <ligand>
        <name>substrate</name>
    </ligand>
</feature>
<dbReference type="GeneID" id="66070168"/>
<dbReference type="EMBL" id="CM032181">
    <property type="protein sequence ID" value="KAG7099226.1"/>
    <property type="molecule type" value="Genomic_DNA"/>
</dbReference>
<dbReference type="OrthoDB" id="1659429at2759"/>
<dbReference type="InterPro" id="IPR014718">
    <property type="entry name" value="GH-type_carb-bd"/>
</dbReference>
<reference evidence="8" key="1">
    <citation type="journal article" date="2021" name="Genome Biol. Evol.">
        <title>The assembled and annotated genome of the fairy-ring fungus Marasmius oreades.</title>
        <authorList>
            <person name="Hiltunen M."/>
            <person name="Ament-Velasquez S.L."/>
            <person name="Johannesson H."/>
        </authorList>
    </citation>
    <scope>NUCLEOTIDE SEQUENCE</scope>
    <source>
        <strain evidence="8">03SP1</strain>
    </source>
</reference>
<feature type="binding site" evidence="7">
    <location>
        <position position="84"/>
    </location>
    <ligand>
        <name>substrate</name>
    </ligand>
</feature>
<dbReference type="GO" id="GO:0047938">
    <property type="term" value="F:glucose-6-phosphate 1-epimerase activity"/>
    <property type="evidence" value="ECO:0007669"/>
    <property type="project" value="UniProtKB-UniRule"/>
</dbReference>
<evidence type="ECO:0000256" key="7">
    <source>
        <dbReference type="PIRSR" id="PIRSR016020-2"/>
    </source>
</evidence>
<dbReference type="GO" id="GO:0005737">
    <property type="term" value="C:cytoplasm"/>
    <property type="evidence" value="ECO:0007669"/>
    <property type="project" value="TreeGrafter"/>
</dbReference>
<name>A0A9P7V2S7_9AGAR</name>
<comment type="similarity">
    <text evidence="2 5">Belongs to the glucose-6-phosphate 1-epimerase family.</text>
</comment>
<dbReference type="GO" id="GO:0030246">
    <property type="term" value="F:carbohydrate binding"/>
    <property type="evidence" value="ECO:0007669"/>
    <property type="project" value="UniProtKB-UniRule"/>
</dbReference>